<dbReference type="PANTHER" id="PTHR43133">
    <property type="entry name" value="RNA POLYMERASE ECF-TYPE SIGMA FACTO"/>
    <property type="match status" value="1"/>
</dbReference>
<evidence type="ECO:0000256" key="2">
    <source>
        <dbReference type="ARBA" id="ARBA00023015"/>
    </source>
</evidence>
<comment type="similarity">
    <text evidence="1">Belongs to the sigma-70 factor family. ECF subfamily.</text>
</comment>
<dbReference type="InterPro" id="IPR039425">
    <property type="entry name" value="RNA_pol_sigma-70-like"/>
</dbReference>
<dbReference type="InterPro" id="IPR036388">
    <property type="entry name" value="WH-like_DNA-bd_sf"/>
</dbReference>
<feature type="domain" description="RNA polymerase sigma-70 region 2" evidence="6">
    <location>
        <begin position="31"/>
        <end position="98"/>
    </location>
</feature>
<dbReference type="CDD" id="cd06171">
    <property type="entry name" value="Sigma70_r4"/>
    <property type="match status" value="1"/>
</dbReference>
<dbReference type="SUPFAM" id="SSF88946">
    <property type="entry name" value="Sigma2 domain of RNA polymerase sigma factors"/>
    <property type="match status" value="1"/>
</dbReference>
<dbReference type="NCBIfam" id="TIGR02937">
    <property type="entry name" value="sigma70-ECF"/>
    <property type="match status" value="1"/>
</dbReference>
<evidence type="ECO:0000313" key="8">
    <source>
        <dbReference type="EMBL" id="SUZ50584.1"/>
    </source>
</evidence>
<keyword evidence="2" id="KW-0805">Transcription regulation</keyword>
<keyword evidence="5" id="KW-0804">Transcription</keyword>
<dbReference type="Gene3D" id="1.10.10.10">
    <property type="entry name" value="Winged helix-like DNA-binding domain superfamily/Winged helix DNA-binding domain"/>
    <property type="match status" value="1"/>
</dbReference>
<dbReference type="Pfam" id="PF04542">
    <property type="entry name" value="Sigma70_r2"/>
    <property type="match status" value="1"/>
</dbReference>
<evidence type="ECO:0000256" key="1">
    <source>
        <dbReference type="ARBA" id="ARBA00010641"/>
    </source>
</evidence>
<keyword evidence="4" id="KW-0238">DNA-binding</keyword>
<evidence type="ECO:0000256" key="5">
    <source>
        <dbReference type="ARBA" id="ARBA00023163"/>
    </source>
</evidence>
<keyword evidence="3" id="KW-0731">Sigma factor</keyword>
<proteinExistence type="inferred from homology"/>
<dbReference type="GO" id="GO:0006352">
    <property type="term" value="P:DNA-templated transcription initiation"/>
    <property type="evidence" value="ECO:0007669"/>
    <property type="project" value="InterPro"/>
</dbReference>
<name>A0A381N938_9ZZZZ</name>
<organism evidence="8">
    <name type="scientific">marine metagenome</name>
    <dbReference type="NCBI Taxonomy" id="408172"/>
    <lineage>
        <taxon>unclassified sequences</taxon>
        <taxon>metagenomes</taxon>
        <taxon>ecological metagenomes</taxon>
    </lineage>
</organism>
<sequence>MNAEVKKSNKDKDLILVRRAKRGDYKAFDLLVLKYQSRIIGLAMKFVKDIQTAEDVAQESFIKAYKSLDSFREESAFYTWLYRIASNTSKNYLISKKRKKELLESEVFSSEEIDIFDIPGGSSPEEILQANNLREVIFESLSNLPEDIRTAVSLREFEGMSYEEISKVLDCPIGTVRSRIFRGREIIQEKISPLLNSNIELIKGSKRI</sequence>
<gene>
    <name evidence="8" type="ORF">METZ01_LOCUS3438</name>
</gene>
<dbReference type="EMBL" id="UINC01000177">
    <property type="protein sequence ID" value="SUZ50584.1"/>
    <property type="molecule type" value="Genomic_DNA"/>
</dbReference>
<dbReference type="InterPro" id="IPR013324">
    <property type="entry name" value="RNA_pol_sigma_r3/r4-like"/>
</dbReference>
<dbReference type="InterPro" id="IPR000838">
    <property type="entry name" value="RNA_pol_sigma70_ECF_CS"/>
</dbReference>
<dbReference type="GO" id="GO:0016987">
    <property type="term" value="F:sigma factor activity"/>
    <property type="evidence" value="ECO:0007669"/>
    <property type="project" value="UniProtKB-KW"/>
</dbReference>
<protein>
    <recommendedName>
        <fullName evidence="9">RNA polymerase sigma factor</fullName>
    </recommendedName>
</protein>
<dbReference type="InterPro" id="IPR007627">
    <property type="entry name" value="RNA_pol_sigma70_r2"/>
</dbReference>
<evidence type="ECO:0008006" key="9">
    <source>
        <dbReference type="Google" id="ProtNLM"/>
    </source>
</evidence>
<dbReference type="AlphaFoldDB" id="A0A381N938"/>
<evidence type="ECO:0000259" key="6">
    <source>
        <dbReference type="Pfam" id="PF04542"/>
    </source>
</evidence>
<dbReference type="SUPFAM" id="SSF88659">
    <property type="entry name" value="Sigma3 and sigma4 domains of RNA polymerase sigma factors"/>
    <property type="match status" value="1"/>
</dbReference>
<accession>A0A381N938</accession>
<dbReference type="PANTHER" id="PTHR43133:SF53">
    <property type="entry name" value="ECF RNA POLYMERASE SIGMA-E FACTOR"/>
    <property type="match status" value="1"/>
</dbReference>
<dbReference type="InterPro" id="IPR013249">
    <property type="entry name" value="RNA_pol_sigma70_r4_t2"/>
</dbReference>
<dbReference type="Pfam" id="PF08281">
    <property type="entry name" value="Sigma70_r4_2"/>
    <property type="match status" value="1"/>
</dbReference>
<evidence type="ECO:0000256" key="4">
    <source>
        <dbReference type="ARBA" id="ARBA00023125"/>
    </source>
</evidence>
<dbReference type="GO" id="GO:0003677">
    <property type="term" value="F:DNA binding"/>
    <property type="evidence" value="ECO:0007669"/>
    <property type="project" value="UniProtKB-KW"/>
</dbReference>
<feature type="domain" description="RNA polymerase sigma factor 70 region 4 type 2" evidence="7">
    <location>
        <begin position="137"/>
        <end position="185"/>
    </location>
</feature>
<reference evidence="8" key="1">
    <citation type="submission" date="2018-05" db="EMBL/GenBank/DDBJ databases">
        <authorList>
            <person name="Lanie J.A."/>
            <person name="Ng W.-L."/>
            <person name="Kazmierczak K.M."/>
            <person name="Andrzejewski T.M."/>
            <person name="Davidsen T.M."/>
            <person name="Wayne K.J."/>
            <person name="Tettelin H."/>
            <person name="Glass J.I."/>
            <person name="Rusch D."/>
            <person name="Podicherti R."/>
            <person name="Tsui H.-C.T."/>
            <person name="Winkler M.E."/>
        </authorList>
    </citation>
    <scope>NUCLEOTIDE SEQUENCE</scope>
</reference>
<dbReference type="PROSITE" id="PS01063">
    <property type="entry name" value="SIGMA70_ECF"/>
    <property type="match status" value="1"/>
</dbReference>
<dbReference type="InterPro" id="IPR013325">
    <property type="entry name" value="RNA_pol_sigma_r2"/>
</dbReference>
<evidence type="ECO:0000259" key="7">
    <source>
        <dbReference type="Pfam" id="PF08281"/>
    </source>
</evidence>
<dbReference type="InterPro" id="IPR014284">
    <property type="entry name" value="RNA_pol_sigma-70_dom"/>
</dbReference>
<dbReference type="Gene3D" id="1.10.1740.10">
    <property type="match status" value="1"/>
</dbReference>
<evidence type="ECO:0000256" key="3">
    <source>
        <dbReference type="ARBA" id="ARBA00023082"/>
    </source>
</evidence>